<dbReference type="PROSITE" id="PS51257">
    <property type="entry name" value="PROKAR_LIPOPROTEIN"/>
    <property type="match status" value="1"/>
</dbReference>
<comment type="caution">
    <text evidence="2">The sequence shown here is derived from an EMBL/GenBank/DDBJ whole genome shotgun (WGS) entry which is preliminary data.</text>
</comment>
<feature type="transmembrane region" description="Helical" evidence="1">
    <location>
        <begin position="7"/>
        <end position="26"/>
    </location>
</feature>
<accession>A0ABR7D1D2</accession>
<reference evidence="2 3" key="1">
    <citation type="submission" date="2020-08" db="EMBL/GenBank/DDBJ databases">
        <title>Genome public.</title>
        <authorList>
            <person name="Liu C."/>
            <person name="Sun Q."/>
        </authorList>
    </citation>
    <scope>NUCLEOTIDE SEQUENCE [LARGE SCALE GENOMIC DNA]</scope>
    <source>
        <strain evidence="2 3">NSJ-56</strain>
    </source>
</reference>
<evidence type="ECO:0000313" key="2">
    <source>
        <dbReference type="EMBL" id="MBC5621649.1"/>
    </source>
</evidence>
<sequence length="104" mass="11967">MKYWKDLRVYVILLLLSNCICAFVAGVTSCSNIEHYMFNFDKWYDIGNYVFITLIGLMLAFLVITLSSRSIKKSKKDIGLILILWLSPVAILIIVSQLLDKFII</sequence>
<evidence type="ECO:0000256" key="1">
    <source>
        <dbReference type="SAM" id="Phobius"/>
    </source>
</evidence>
<feature type="transmembrane region" description="Helical" evidence="1">
    <location>
        <begin position="46"/>
        <end position="66"/>
    </location>
</feature>
<protein>
    <submittedName>
        <fullName evidence="2">Uncharacterized protein</fullName>
    </submittedName>
</protein>
<keyword evidence="1" id="KW-0812">Transmembrane</keyword>
<name>A0ABR7D1D2_9BACT</name>
<dbReference type="RefSeq" id="WP_186976117.1">
    <property type="nucleotide sequence ID" value="NZ_JACOOH010000004.1"/>
</dbReference>
<keyword evidence="1" id="KW-0472">Membrane</keyword>
<keyword evidence="3" id="KW-1185">Reference proteome</keyword>
<gene>
    <name evidence="2" type="ORF">H8S64_11120</name>
</gene>
<evidence type="ECO:0000313" key="3">
    <source>
        <dbReference type="Proteomes" id="UP000646484"/>
    </source>
</evidence>
<organism evidence="2 3">
    <name type="scientific">Butyricimonas hominis</name>
    <dbReference type="NCBI Taxonomy" id="2763032"/>
    <lineage>
        <taxon>Bacteria</taxon>
        <taxon>Pseudomonadati</taxon>
        <taxon>Bacteroidota</taxon>
        <taxon>Bacteroidia</taxon>
        <taxon>Bacteroidales</taxon>
        <taxon>Odoribacteraceae</taxon>
        <taxon>Butyricimonas</taxon>
    </lineage>
</organism>
<dbReference type="EMBL" id="JACOOH010000004">
    <property type="protein sequence ID" value="MBC5621649.1"/>
    <property type="molecule type" value="Genomic_DNA"/>
</dbReference>
<proteinExistence type="predicted"/>
<dbReference type="Proteomes" id="UP000646484">
    <property type="component" value="Unassembled WGS sequence"/>
</dbReference>
<feature type="transmembrane region" description="Helical" evidence="1">
    <location>
        <begin position="78"/>
        <end position="99"/>
    </location>
</feature>
<keyword evidence="1" id="KW-1133">Transmembrane helix</keyword>